<evidence type="ECO:0000256" key="3">
    <source>
        <dbReference type="ARBA" id="ARBA00022638"/>
    </source>
</evidence>
<dbReference type="HAMAP" id="MF_04110">
    <property type="entry name" value="ENDOLYSIN_T4"/>
    <property type="match status" value="1"/>
</dbReference>
<dbReference type="GO" id="GO:0016998">
    <property type="term" value="P:cell wall macromolecule catabolic process"/>
    <property type="evidence" value="ECO:0007669"/>
    <property type="project" value="InterPro"/>
</dbReference>
<name>A0A368LHD7_9VIBR</name>
<dbReference type="InterPro" id="IPR051018">
    <property type="entry name" value="Bacteriophage_GH24"/>
</dbReference>
<dbReference type="CDD" id="cd16900">
    <property type="entry name" value="endolysin_R21-like"/>
    <property type="match status" value="1"/>
</dbReference>
<comment type="catalytic activity">
    <reaction evidence="1 6">
        <text>Hydrolysis of (1-&gt;4)-beta-linkages between N-acetylmuramic acid and N-acetyl-D-glucosamine residues in a peptidoglycan and between N-acetyl-D-glucosamine residues in chitodextrins.</text>
        <dbReference type="EC" id="3.2.1.17"/>
    </reaction>
</comment>
<evidence type="ECO:0000256" key="1">
    <source>
        <dbReference type="ARBA" id="ARBA00000632"/>
    </source>
</evidence>
<dbReference type="GO" id="GO:0003796">
    <property type="term" value="F:lysozyme activity"/>
    <property type="evidence" value="ECO:0007669"/>
    <property type="project" value="UniProtKB-EC"/>
</dbReference>
<dbReference type="HAMAP" id="MF_04136">
    <property type="entry name" value="SAR_ENDOLYSIN"/>
    <property type="match status" value="1"/>
</dbReference>
<dbReference type="PANTHER" id="PTHR38107:SF3">
    <property type="entry name" value="LYSOZYME RRRD-RELATED"/>
    <property type="match status" value="1"/>
</dbReference>
<evidence type="ECO:0000256" key="4">
    <source>
        <dbReference type="ARBA" id="ARBA00022801"/>
    </source>
</evidence>
<keyword evidence="2 6" id="KW-0929">Antimicrobial</keyword>
<comment type="caution">
    <text evidence="7">The sequence shown here is derived from an EMBL/GenBank/DDBJ whole genome shotgun (WGS) entry which is preliminary data.</text>
</comment>
<gene>
    <name evidence="7" type="ORF">CIK83_11895</name>
</gene>
<proteinExistence type="inferred from homology"/>
<organism evidence="7 8">
    <name type="scientific">Vibrio casei</name>
    <dbReference type="NCBI Taxonomy" id="673372"/>
    <lineage>
        <taxon>Bacteria</taxon>
        <taxon>Pseudomonadati</taxon>
        <taxon>Pseudomonadota</taxon>
        <taxon>Gammaproteobacteria</taxon>
        <taxon>Vibrionales</taxon>
        <taxon>Vibrionaceae</taxon>
        <taxon>Vibrio</taxon>
    </lineage>
</organism>
<dbReference type="EC" id="3.2.1.17" evidence="6"/>
<dbReference type="InterPro" id="IPR034690">
    <property type="entry name" value="Endolysin_T4_type"/>
</dbReference>
<dbReference type="GO" id="GO:0009253">
    <property type="term" value="P:peptidoglycan catabolic process"/>
    <property type="evidence" value="ECO:0007669"/>
    <property type="project" value="InterPro"/>
</dbReference>
<keyword evidence="8" id="KW-1185">Reference proteome</keyword>
<dbReference type="GO" id="GO:0031640">
    <property type="term" value="P:killing of cells of another organism"/>
    <property type="evidence" value="ECO:0007669"/>
    <property type="project" value="UniProtKB-KW"/>
</dbReference>
<dbReference type="Gene3D" id="1.10.530.40">
    <property type="match status" value="1"/>
</dbReference>
<keyword evidence="4 6" id="KW-0378">Hydrolase</keyword>
<sequence length="161" mass="17612">MRNLSSTISKLAAGGATALVMALAMIKPFEGIEHKPYYDVVGVLTVCYGHTGGDIIKDKLYSQSECEALLKKDLAKVKKQIDPMITVALPETTKAALYSFTYNVGVGAFSRSTLLKLLNSGDLLGACGELKRWVYAGGKKWKGLITRRQIEEEVCRILELP</sequence>
<dbReference type="InterPro" id="IPR043688">
    <property type="entry name" value="SAR_endolysin-like"/>
</dbReference>
<keyword evidence="5 6" id="KW-0326">Glycosidase</keyword>
<dbReference type="PANTHER" id="PTHR38107">
    <property type="match status" value="1"/>
</dbReference>
<dbReference type="InterPro" id="IPR023346">
    <property type="entry name" value="Lysozyme-like_dom_sf"/>
</dbReference>
<evidence type="ECO:0000313" key="7">
    <source>
        <dbReference type="EMBL" id="RCS70160.1"/>
    </source>
</evidence>
<reference evidence="7 8" key="1">
    <citation type="journal article" date="2017" name="Elife">
        <title>Extensive horizontal gene transfer in cheese-associated bacteria.</title>
        <authorList>
            <person name="Bonham K.S."/>
            <person name="Wolfe B.E."/>
            <person name="Dutton R.J."/>
        </authorList>
    </citation>
    <scope>NUCLEOTIDE SEQUENCE [LARGE SCALE GENOMIC DNA]</scope>
    <source>
        <strain evidence="7 8">JB196</strain>
    </source>
</reference>
<dbReference type="EMBL" id="QPGL01000002">
    <property type="protein sequence ID" value="RCS70160.1"/>
    <property type="molecule type" value="Genomic_DNA"/>
</dbReference>
<accession>A0A368LHD7</accession>
<evidence type="ECO:0000256" key="2">
    <source>
        <dbReference type="ARBA" id="ARBA00022529"/>
    </source>
</evidence>
<dbReference type="Proteomes" id="UP000252479">
    <property type="component" value="Unassembled WGS sequence"/>
</dbReference>
<dbReference type="GeneID" id="303189622"/>
<dbReference type="InterPro" id="IPR002196">
    <property type="entry name" value="Glyco_hydro_24"/>
</dbReference>
<keyword evidence="3 6" id="KW-0081">Bacteriolytic enzyme</keyword>
<protein>
    <recommendedName>
        <fullName evidence="6">Lysozyme</fullName>
        <ecNumber evidence="6">3.2.1.17</ecNumber>
    </recommendedName>
</protein>
<dbReference type="SUPFAM" id="SSF53955">
    <property type="entry name" value="Lysozyme-like"/>
    <property type="match status" value="1"/>
</dbReference>
<dbReference type="RefSeq" id="WP_086959686.1">
    <property type="nucleotide sequence ID" value="NZ_FUKS01000013.1"/>
</dbReference>
<comment type="similarity">
    <text evidence="6">Belongs to the glycosyl hydrolase 24 family.</text>
</comment>
<evidence type="ECO:0000313" key="8">
    <source>
        <dbReference type="Proteomes" id="UP000252479"/>
    </source>
</evidence>
<dbReference type="AlphaFoldDB" id="A0A368LHD7"/>
<evidence type="ECO:0000256" key="6">
    <source>
        <dbReference type="RuleBase" id="RU003788"/>
    </source>
</evidence>
<dbReference type="GO" id="GO:0042742">
    <property type="term" value="P:defense response to bacterium"/>
    <property type="evidence" value="ECO:0007669"/>
    <property type="project" value="UniProtKB-KW"/>
</dbReference>
<evidence type="ECO:0000256" key="5">
    <source>
        <dbReference type="ARBA" id="ARBA00023295"/>
    </source>
</evidence>
<dbReference type="InterPro" id="IPR023347">
    <property type="entry name" value="Lysozyme_dom_sf"/>
</dbReference>
<dbReference type="Pfam" id="PF00959">
    <property type="entry name" value="Phage_lysozyme"/>
    <property type="match status" value="1"/>
</dbReference>